<dbReference type="EMBL" id="REGN01002595">
    <property type="protein sequence ID" value="RNA27116.1"/>
    <property type="molecule type" value="Genomic_DNA"/>
</dbReference>
<dbReference type="AlphaFoldDB" id="A0A3M7RU94"/>
<sequence length="63" mass="7378">MDFLKKEKKLHILKKKLELIKCMDPNLFAIIDKNSSNSILPFLFVSTSLILKNKKIQLEFSLK</sequence>
<keyword evidence="2" id="KW-1185">Reference proteome</keyword>
<reference evidence="1 2" key="1">
    <citation type="journal article" date="2018" name="Sci. Rep.">
        <title>Genomic signatures of local adaptation to the degree of environmental predictability in rotifers.</title>
        <authorList>
            <person name="Franch-Gras L."/>
            <person name="Hahn C."/>
            <person name="Garcia-Roger E.M."/>
            <person name="Carmona M.J."/>
            <person name="Serra M."/>
            <person name="Gomez A."/>
        </authorList>
    </citation>
    <scope>NUCLEOTIDE SEQUENCE [LARGE SCALE GENOMIC DNA]</scope>
    <source>
        <strain evidence="1">HYR1</strain>
    </source>
</reference>
<accession>A0A3M7RU94</accession>
<protein>
    <submittedName>
        <fullName evidence="1">Uncharacterized protein</fullName>
    </submittedName>
</protein>
<proteinExistence type="predicted"/>
<evidence type="ECO:0000313" key="2">
    <source>
        <dbReference type="Proteomes" id="UP000276133"/>
    </source>
</evidence>
<comment type="caution">
    <text evidence="1">The sequence shown here is derived from an EMBL/GenBank/DDBJ whole genome shotgun (WGS) entry which is preliminary data.</text>
</comment>
<dbReference type="Proteomes" id="UP000276133">
    <property type="component" value="Unassembled WGS sequence"/>
</dbReference>
<evidence type="ECO:0000313" key="1">
    <source>
        <dbReference type="EMBL" id="RNA27116.1"/>
    </source>
</evidence>
<organism evidence="1 2">
    <name type="scientific">Brachionus plicatilis</name>
    <name type="common">Marine rotifer</name>
    <name type="synonym">Brachionus muelleri</name>
    <dbReference type="NCBI Taxonomy" id="10195"/>
    <lineage>
        <taxon>Eukaryota</taxon>
        <taxon>Metazoa</taxon>
        <taxon>Spiralia</taxon>
        <taxon>Gnathifera</taxon>
        <taxon>Rotifera</taxon>
        <taxon>Eurotatoria</taxon>
        <taxon>Monogononta</taxon>
        <taxon>Pseudotrocha</taxon>
        <taxon>Ploima</taxon>
        <taxon>Brachionidae</taxon>
        <taxon>Brachionus</taxon>
    </lineage>
</organism>
<gene>
    <name evidence="1" type="ORF">BpHYR1_002988</name>
</gene>
<name>A0A3M7RU94_BRAPC</name>